<dbReference type="PROSITE" id="PS50928">
    <property type="entry name" value="ABC_TM1"/>
    <property type="match status" value="1"/>
</dbReference>
<dbReference type="InterPro" id="IPR000515">
    <property type="entry name" value="MetI-like"/>
</dbReference>
<dbReference type="NCBIfam" id="TIGR01726">
    <property type="entry name" value="HEQRo_perm_3TM"/>
    <property type="match status" value="1"/>
</dbReference>
<evidence type="ECO:0000256" key="3">
    <source>
        <dbReference type="ARBA" id="ARBA00010072"/>
    </source>
</evidence>
<gene>
    <name evidence="12" type="ORF">MIZ03_3310</name>
</gene>
<evidence type="ECO:0000256" key="2">
    <source>
        <dbReference type="ARBA" id="ARBA00004429"/>
    </source>
</evidence>
<keyword evidence="7" id="KW-0029">Amino-acid transport</keyword>
<comment type="subcellular location">
    <subcellularLocation>
        <location evidence="2">Cell inner membrane</location>
        <topology evidence="2">Multi-pass membrane protein</topology>
    </subcellularLocation>
    <subcellularLocation>
        <location evidence="10">Cell membrane</location>
        <topology evidence="10">Multi-pass membrane protein</topology>
    </subcellularLocation>
</comment>
<proteinExistence type="inferred from homology"/>
<protein>
    <submittedName>
        <fullName evidence="12">Glutamine transport system permease protein GlnP</fullName>
    </submittedName>
</protein>
<dbReference type="Pfam" id="PF00528">
    <property type="entry name" value="BPD_transp_1"/>
    <property type="match status" value="1"/>
</dbReference>
<evidence type="ECO:0000256" key="1">
    <source>
        <dbReference type="ARBA" id="ARBA00003159"/>
    </source>
</evidence>
<organism evidence="12 13">
    <name type="scientific">Rhodoferax lithotrophicus</name>
    <dbReference type="NCBI Taxonomy" id="2798804"/>
    <lineage>
        <taxon>Bacteria</taxon>
        <taxon>Pseudomonadati</taxon>
        <taxon>Pseudomonadota</taxon>
        <taxon>Betaproteobacteria</taxon>
        <taxon>Burkholderiales</taxon>
        <taxon>Comamonadaceae</taxon>
        <taxon>Rhodoferax</taxon>
    </lineage>
</organism>
<dbReference type="InterPro" id="IPR010065">
    <property type="entry name" value="AA_ABC_transptr_permease_3TM"/>
</dbReference>
<evidence type="ECO:0000256" key="5">
    <source>
        <dbReference type="ARBA" id="ARBA00022475"/>
    </source>
</evidence>
<feature type="transmembrane region" description="Helical" evidence="10">
    <location>
        <begin position="71"/>
        <end position="89"/>
    </location>
</feature>
<keyword evidence="4 10" id="KW-0813">Transport</keyword>
<dbReference type="InterPro" id="IPR035906">
    <property type="entry name" value="MetI-like_sf"/>
</dbReference>
<feature type="domain" description="ABC transmembrane type-1" evidence="11">
    <location>
        <begin position="65"/>
        <end position="281"/>
    </location>
</feature>
<dbReference type="RefSeq" id="WP_223904368.1">
    <property type="nucleotide sequence ID" value="NZ_AP024238.1"/>
</dbReference>
<dbReference type="InterPro" id="IPR043429">
    <property type="entry name" value="ArtM/GltK/GlnP/TcyL/YhdX-like"/>
</dbReference>
<keyword evidence="8 10" id="KW-1133">Transmembrane helix</keyword>
<reference evidence="12 13" key="1">
    <citation type="journal article" date="2021" name="Microbiol. Spectr.">
        <title>A Single Bacterium Capable of Oxidation and Reduction of Iron at Circumneutral pH.</title>
        <authorList>
            <person name="Kato S."/>
            <person name="Ohkuma M."/>
        </authorList>
    </citation>
    <scope>NUCLEOTIDE SEQUENCE [LARGE SCALE GENOMIC DNA]</scope>
    <source>
        <strain evidence="12 13">MIZ03</strain>
    </source>
</reference>
<comment type="function">
    <text evidence="1">Part of the binding-protein-dependent transport system for glutamine; probably responsible for the translocation of the substrate across the membrane.</text>
</comment>
<dbReference type="Gene3D" id="1.10.3720.10">
    <property type="entry name" value="MetI-like"/>
    <property type="match status" value="1"/>
</dbReference>
<sequence length="294" mass="33212">MDRRWIWGWIDTSLLVLLIGVLTYVAWRTQAVLQYHWDWSQVWPYVLRFDVESASWVPNLIVEGLLTTLRLALWGILVASGVGLCMALARTSNNLFLRMIATAYVLLIRNIPPVVFVFVFVYFIASQVMPFLHFGDSIATLPTQVQTVISVLFAPAQAFDNFFLGLFCLSVFSGAYVTEIFRAGLQSIPKSQIEAGESLGFSRWDNLRYVVIPQALHNVLPPLAGQFIQLIKDSSLVSLVSIQELAFMAQDVQVSTQKVFEVFVLTAVIYFVLCFCLSQLFAFLERHGKRGQKA</sequence>
<dbReference type="SUPFAM" id="SSF161098">
    <property type="entry name" value="MetI-like"/>
    <property type="match status" value="1"/>
</dbReference>
<dbReference type="EMBL" id="AP024238">
    <property type="protein sequence ID" value="BCO28410.1"/>
    <property type="molecule type" value="Genomic_DNA"/>
</dbReference>
<dbReference type="PANTHER" id="PTHR30614:SF20">
    <property type="entry name" value="GLUTAMINE TRANSPORT SYSTEM PERMEASE PROTEIN GLNP"/>
    <property type="match status" value="1"/>
</dbReference>
<evidence type="ECO:0000259" key="11">
    <source>
        <dbReference type="PROSITE" id="PS50928"/>
    </source>
</evidence>
<dbReference type="CDD" id="cd06261">
    <property type="entry name" value="TM_PBP2"/>
    <property type="match status" value="1"/>
</dbReference>
<feature type="transmembrane region" description="Helical" evidence="10">
    <location>
        <begin position="101"/>
        <end position="125"/>
    </location>
</feature>
<evidence type="ECO:0000256" key="9">
    <source>
        <dbReference type="ARBA" id="ARBA00023136"/>
    </source>
</evidence>
<evidence type="ECO:0000256" key="10">
    <source>
        <dbReference type="RuleBase" id="RU363032"/>
    </source>
</evidence>
<keyword evidence="6 10" id="KW-0812">Transmembrane</keyword>
<keyword evidence="13" id="KW-1185">Reference proteome</keyword>
<evidence type="ECO:0000313" key="13">
    <source>
        <dbReference type="Proteomes" id="UP000824366"/>
    </source>
</evidence>
<accession>A0ABN6D8U5</accession>
<keyword evidence="5" id="KW-1003">Cell membrane</keyword>
<evidence type="ECO:0000256" key="8">
    <source>
        <dbReference type="ARBA" id="ARBA00022989"/>
    </source>
</evidence>
<dbReference type="PANTHER" id="PTHR30614">
    <property type="entry name" value="MEMBRANE COMPONENT OF AMINO ACID ABC TRANSPORTER"/>
    <property type="match status" value="1"/>
</dbReference>
<evidence type="ECO:0000256" key="7">
    <source>
        <dbReference type="ARBA" id="ARBA00022970"/>
    </source>
</evidence>
<comment type="similarity">
    <text evidence="3">Belongs to the binding-protein-dependent transport system permease family. HisMQ subfamily.</text>
</comment>
<dbReference type="Proteomes" id="UP000824366">
    <property type="component" value="Chromosome"/>
</dbReference>
<name>A0ABN6D8U5_9BURK</name>
<evidence type="ECO:0000256" key="6">
    <source>
        <dbReference type="ARBA" id="ARBA00022692"/>
    </source>
</evidence>
<feature type="transmembrane region" description="Helical" evidence="10">
    <location>
        <begin position="162"/>
        <end position="181"/>
    </location>
</feature>
<evidence type="ECO:0000313" key="12">
    <source>
        <dbReference type="EMBL" id="BCO28410.1"/>
    </source>
</evidence>
<feature type="transmembrane region" description="Helical" evidence="10">
    <location>
        <begin position="262"/>
        <end position="284"/>
    </location>
</feature>
<keyword evidence="9 10" id="KW-0472">Membrane</keyword>
<evidence type="ECO:0000256" key="4">
    <source>
        <dbReference type="ARBA" id="ARBA00022448"/>
    </source>
</evidence>
<feature type="transmembrane region" description="Helical" evidence="10">
    <location>
        <begin position="7"/>
        <end position="27"/>
    </location>
</feature>